<comment type="caution">
    <text evidence="2">The sequence shown here is derived from an EMBL/GenBank/DDBJ whole genome shotgun (WGS) entry which is preliminary data.</text>
</comment>
<gene>
    <name evidence="2" type="ORF">PLEPLA_LOCUS18305</name>
</gene>
<accession>A0A9N7YLT5</accession>
<name>A0A9N7YLT5_PLEPL</name>
<dbReference type="AlphaFoldDB" id="A0A9N7YLT5"/>
<feature type="region of interest" description="Disordered" evidence="1">
    <location>
        <begin position="40"/>
        <end position="67"/>
    </location>
</feature>
<sequence length="218" mass="23113">MEHQQMRSQEAGVLHKPYRVWLGAGELIPSRKPSLLFSHDAQGSAAHPPAKPTAGLSGSVIKGRRGLWGPRRHESTRWTPNLRGIYSTELGAIPLKYASRIHPAHQTKNLGEPIAVTEAKVSSAAAAVTSKAPIAGRGGCHGGMTSPPHPGAVHVAYKKRILIMNRPPGAGGSARQVLDRHQGVPLAAKTPALWSCCFSRIGVLLSSFCCEGVNLVAP</sequence>
<proteinExistence type="predicted"/>
<reference evidence="2" key="1">
    <citation type="submission" date="2020-03" db="EMBL/GenBank/DDBJ databases">
        <authorList>
            <person name="Weist P."/>
        </authorList>
    </citation>
    <scope>NUCLEOTIDE SEQUENCE</scope>
</reference>
<evidence type="ECO:0000256" key="1">
    <source>
        <dbReference type="SAM" id="MobiDB-lite"/>
    </source>
</evidence>
<dbReference type="Proteomes" id="UP001153269">
    <property type="component" value="Unassembled WGS sequence"/>
</dbReference>
<evidence type="ECO:0000313" key="2">
    <source>
        <dbReference type="EMBL" id="CAB1430323.1"/>
    </source>
</evidence>
<protein>
    <submittedName>
        <fullName evidence="2">Uncharacterized protein</fullName>
    </submittedName>
</protein>
<evidence type="ECO:0000313" key="3">
    <source>
        <dbReference type="Proteomes" id="UP001153269"/>
    </source>
</evidence>
<organism evidence="2 3">
    <name type="scientific">Pleuronectes platessa</name>
    <name type="common">European plaice</name>
    <dbReference type="NCBI Taxonomy" id="8262"/>
    <lineage>
        <taxon>Eukaryota</taxon>
        <taxon>Metazoa</taxon>
        <taxon>Chordata</taxon>
        <taxon>Craniata</taxon>
        <taxon>Vertebrata</taxon>
        <taxon>Euteleostomi</taxon>
        <taxon>Actinopterygii</taxon>
        <taxon>Neopterygii</taxon>
        <taxon>Teleostei</taxon>
        <taxon>Neoteleostei</taxon>
        <taxon>Acanthomorphata</taxon>
        <taxon>Carangaria</taxon>
        <taxon>Pleuronectiformes</taxon>
        <taxon>Pleuronectoidei</taxon>
        <taxon>Pleuronectidae</taxon>
        <taxon>Pleuronectes</taxon>
    </lineage>
</organism>
<keyword evidence="3" id="KW-1185">Reference proteome</keyword>
<dbReference type="EMBL" id="CADEAL010001224">
    <property type="protein sequence ID" value="CAB1430323.1"/>
    <property type="molecule type" value="Genomic_DNA"/>
</dbReference>